<comment type="similarity">
    <text evidence="1">Belongs to the SDHAF4 family.</text>
</comment>
<feature type="compositionally biased region" description="Basic and acidic residues" evidence="3">
    <location>
        <begin position="59"/>
        <end position="75"/>
    </location>
</feature>
<reference evidence="5" key="1">
    <citation type="submission" date="2025-08" db="UniProtKB">
        <authorList>
            <consortium name="RefSeq"/>
        </authorList>
    </citation>
    <scope>IDENTIFICATION</scope>
    <source>
        <tissue evidence="5">Kidney</tissue>
    </source>
</reference>
<proteinExistence type="inferred from homology"/>
<dbReference type="AlphaFoldDB" id="A0A1S3GUY9"/>
<feature type="region of interest" description="Disordered" evidence="3">
    <location>
        <begin position="28"/>
        <end position="108"/>
    </location>
</feature>
<keyword evidence="4" id="KW-1185">Reference proteome</keyword>
<dbReference type="Pfam" id="PF07896">
    <property type="entry name" value="DUF1674"/>
    <property type="match status" value="1"/>
</dbReference>
<evidence type="ECO:0000256" key="2">
    <source>
        <dbReference type="ARBA" id="ARBA00022170"/>
    </source>
</evidence>
<dbReference type="KEGG" id="dord:106002382"/>
<dbReference type="GO" id="GO:0005739">
    <property type="term" value="C:mitochondrion"/>
    <property type="evidence" value="ECO:0007669"/>
    <property type="project" value="TreeGrafter"/>
</dbReference>
<accession>A0A1S3GUY9</accession>
<dbReference type="InParanoid" id="A0A1S3GUY9"/>
<evidence type="ECO:0000256" key="3">
    <source>
        <dbReference type="SAM" id="MobiDB-lite"/>
    </source>
</evidence>
<organism evidence="4 5">
    <name type="scientific">Dipodomys ordii</name>
    <name type="common">Ord's kangaroo rat</name>
    <dbReference type="NCBI Taxonomy" id="10020"/>
    <lineage>
        <taxon>Eukaryota</taxon>
        <taxon>Metazoa</taxon>
        <taxon>Chordata</taxon>
        <taxon>Craniata</taxon>
        <taxon>Vertebrata</taxon>
        <taxon>Euteleostomi</taxon>
        <taxon>Mammalia</taxon>
        <taxon>Eutheria</taxon>
        <taxon>Euarchontoglires</taxon>
        <taxon>Glires</taxon>
        <taxon>Rodentia</taxon>
        <taxon>Castorimorpha</taxon>
        <taxon>Heteromyidae</taxon>
        <taxon>Dipodomyinae</taxon>
        <taxon>Dipodomys</taxon>
    </lineage>
</organism>
<dbReference type="CTD" id="135154"/>
<gene>
    <name evidence="5" type="primary">Sdhaf4</name>
</gene>
<dbReference type="InterPro" id="IPR012875">
    <property type="entry name" value="SDHF4"/>
</dbReference>
<dbReference type="OrthoDB" id="201362at2759"/>
<dbReference type="GeneID" id="106002382"/>
<dbReference type="FunCoup" id="A0A1S3GUY9">
    <property type="interactions" value="731"/>
</dbReference>
<dbReference type="PANTHER" id="PTHR28524">
    <property type="entry name" value="SUCCINATE DEHYDROGENASE ASSEMBLY FACTOR 4, MITOCHONDRIAL"/>
    <property type="match status" value="1"/>
</dbReference>
<protein>
    <recommendedName>
        <fullName evidence="2">Succinate dehydrogenase assembly factor 4, mitochondrial</fullName>
    </recommendedName>
</protein>
<dbReference type="PANTHER" id="PTHR28524:SF3">
    <property type="entry name" value="SUCCINATE DEHYDROGENASE ASSEMBLY FACTOR 4, MITOCHONDRIAL"/>
    <property type="match status" value="1"/>
</dbReference>
<evidence type="ECO:0000256" key="1">
    <source>
        <dbReference type="ARBA" id="ARBA00005701"/>
    </source>
</evidence>
<dbReference type="GO" id="GO:0034553">
    <property type="term" value="P:mitochondrial respiratory chain complex II assembly"/>
    <property type="evidence" value="ECO:0007669"/>
    <property type="project" value="TreeGrafter"/>
</dbReference>
<dbReference type="RefSeq" id="XP_012892723.1">
    <property type="nucleotide sequence ID" value="XM_013037269.1"/>
</dbReference>
<sequence>MTTTRLAGSLIRLLASTWNRTESPLLYPSWRKMSSSQGGKPKPVKQPTRKPELPVGRFDAPEDSHLEKEPLKKFPGDINPVTKEKGGPRGPEPTRYGDWERKGRCIDF</sequence>
<name>A0A1S3GUY9_DIPOR</name>
<evidence type="ECO:0000313" key="4">
    <source>
        <dbReference type="Proteomes" id="UP000081671"/>
    </source>
</evidence>
<feature type="compositionally biased region" description="Basic and acidic residues" evidence="3">
    <location>
        <begin position="95"/>
        <end position="108"/>
    </location>
</feature>
<dbReference type="Proteomes" id="UP000081671">
    <property type="component" value="Unplaced"/>
</dbReference>
<evidence type="ECO:0000313" key="5">
    <source>
        <dbReference type="RefSeq" id="XP_012892723.1"/>
    </source>
</evidence>